<keyword evidence="18" id="KW-1185">Reference proteome</keyword>
<comment type="similarity">
    <text evidence="2">Belongs to the GTP-binding SRP family.</text>
</comment>
<evidence type="ECO:0000256" key="6">
    <source>
        <dbReference type="ARBA" id="ARBA00022741"/>
    </source>
</evidence>
<dbReference type="InterPro" id="IPR000897">
    <property type="entry name" value="SRP54_GTPase_dom"/>
</dbReference>
<keyword evidence="9" id="KW-0342">GTP-binding</keyword>
<keyword evidence="4" id="KW-0813">Transport</keyword>
<dbReference type="Pfam" id="PF00448">
    <property type="entry name" value="SRP54"/>
    <property type="match status" value="1"/>
</dbReference>
<reference evidence="18" key="1">
    <citation type="journal article" date="2019" name="Int. J. Syst. Evol. Microbiol.">
        <title>The Global Catalogue of Microorganisms (GCM) 10K type strain sequencing project: providing services to taxonomists for standard genome sequencing and annotation.</title>
        <authorList>
            <consortium name="The Broad Institute Genomics Platform"/>
            <consortium name="The Broad Institute Genome Sequencing Center for Infectious Disease"/>
            <person name="Wu L."/>
            <person name="Ma J."/>
        </authorList>
    </citation>
    <scope>NUCLEOTIDE SEQUENCE [LARGE SCALE GENOMIC DNA]</scope>
    <source>
        <strain evidence="18">JCM 18715</strain>
    </source>
</reference>
<keyword evidence="17" id="KW-0969">Cilium</keyword>
<name>A0ABP9QCD0_9RHOO</name>
<dbReference type="RefSeq" id="WP_345531352.1">
    <property type="nucleotide sequence ID" value="NZ_BAABLD010000002.1"/>
</dbReference>
<dbReference type="PANTHER" id="PTHR43134:SF3">
    <property type="entry name" value="FLAGELLAR BIOSYNTHESIS PROTEIN FLHF"/>
    <property type="match status" value="1"/>
</dbReference>
<evidence type="ECO:0000259" key="16">
    <source>
        <dbReference type="SMART" id="SM00962"/>
    </source>
</evidence>
<keyword evidence="17" id="KW-0966">Cell projection</keyword>
<dbReference type="InterPro" id="IPR020006">
    <property type="entry name" value="FlhF"/>
</dbReference>
<feature type="compositionally biased region" description="Low complexity" evidence="14">
    <location>
        <begin position="64"/>
        <end position="73"/>
    </location>
</feature>
<comment type="function">
    <text evidence="12">Necessary for flagellar biosynthesis. May be involved in translocation of the flagellum.</text>
</comment>
<evidence type="ECO:0000313" key="17">
    <source>
        <dbReference type="EMBL" id="GAA5159535.1"/>
    </source>
</evidence>
<evidence type="ECO:0000256" key="1">
    <source>
        <dbReference type="ARBA" id="ARBA00004413"/>
    </source>
</evidence>
<dbReference type="NCBIfam" id="TIGR03499">
    <property type="entry name" value="FlhF"/>
    <property type="match status" value="1"/>
</dbReference>
<keyword evidence="7" id="KW-1005">Bacterial flagellum biogenesis</keyword>
<evidence type="ECO:0000256" key="11">
    <source>
        <dbReference type="ARBA" id="ARBA00023225"/>
    </source>
</evidence>
<keyword evidence="10" id="KW-0472">Membrane</keyword>
<dbReference type="InterPro" id="IPR027417">
    <property type="entry name" value="P-loop_NTPase"/>
</dbReference>
<dbReference type="SUPFAM" id="SSF52540">
    <property type="entry name" value="P-loop containing nucleoside triphosphate hydrolases"/>
    <property type="match status" value="1"/>
</dbReference>
<comment type="subcellular location">
    <subcellularLocation>
        <location evidence="1">Cell membrane</location>
        <topology evidence="1">Peripheral membrane protein</topology>
        <orientation evidence="1">Cytoplasmic side</orientation>
    </subcellularLocation>
</comment>
<dbReference type="EMBL" id="BAABLD010000002">
    <property type="protein sequence ID" value="GAA5159535.1"/>
    <property type="molecule type" value="Genomic_DNA"/>
</dbReference>
<keyword evidence="8" id="KW-0653">Protein transport</keyword>
<keyword evidence="11" id="KW-1006">Bacterial flagellum protein export</keyword>
<feature type="region of interest" description="Disordered" evidence="14">
    <location>
        <begin position="58"/>
        <end position="193"/>
    </location>
</feature>
<evidence type="ECO:0000256" key="10">
    <source>
        <dbReference type="ARBA" id="ARBA00023136"/>
    </source>
</evidence>
<dbReference type="InterPro" id="IPR047040">
    <property type="entry name" value="FlhF__GTPase_dom"/>
</dbReference>
<dbReference type="SMART" id="SM00962">
    <property type="entry name" value="SRP54"/>
    <property type="match status" value="1"/>
</dbReference>
<evidence type="ECO:0000256" key="4">
    <source>
        <dbReference type="ARBA" id="ARBA00022448"/>
    </source>
</evidence>
<evidence type="ECO:0000256" key="9">
    <source>
        <dbReference type="ARBA" id="ARBA00023134"/>
    </source>
</evidence>
<comment type="caution">
    <text evidence="17">The sequence shown here is derived from an EMBL/GenBank/DDBJ whole genome shotgun (WGS) entry which is preliminary data.</text>
</comment>
<evidence type="ECO:0000256" key="3">
    <source>
        <dbReference type="ARBA" id="ARBA00014919"/>
    </source>
</evidence>
<sequence length="516" mass="55072">MVNVRKFVGKTAREALAALKAELGADAVVLSNRSVPGGVEIVALPPEAMGELNATVRQAREPQTHQPAPQAAPFVNGQPAGSGKGGASAGNGKRIGEQIAAELARRSQPQPAGPRPVFRSGIDAPDHDADTGGRQMVRPFTPPRVRSDGSPLNYPGSQSNAGADHADVSSTPQRRPAEHASQPAQPEQEESRVRGLEAANAALMHELASIKGMLERQLAGFAWSEISRTAPTRTQMMSELLEAGFSAQLTHQLTQGLAGGSDLNEARNQVRQLIARDLQLQDAEADIIDRGGVYALVGPTGVGKTTTTAKLAARCVVRHGADRLALITTDGYRIGAHEQLRIYGRILGVPVHVVRDASDLRSTLQELRKKHMVLIDTVGMSQRDKMVGEQAAMLNSVGKIARILCLNATVRGDTMDDVIRAYVSPDTAGCIFTKLDEANSIAPALDVSIRHALPMLYIANGQRVPEDLHLPNRNYLLHRALREIPADSPWKLDRSEAGLLMAAPRLSTGEGGNAGL</sequence>
<accession>A0ABP9QCD0</accession>
<dbReference type="SMART" id="SM00382">
    <property type="entry name" value="AAA"/>
    <property type="match status" value="1"/>
</dbReference>
<dbReference type="PANTHER" id="PTHR43134">
    <property type="entry name" value="SIGNAL RECOGNITION PARTICLE RECEPTOR SUBUNIT ALPHA"/>
    <property type="match status" value="1"/>
</dbReference>
<dbReference type="InterPro" id="IPR003593">
    <property type="entry name" value="AAA+_ATPase"/>
</dbReference>
<evidence type="ECO:0000313" key="18">
    <source>
        <dbReference type="Proteomes" id="UP001500547"/>
    </source>
</evidence>
<dbReference type="Proteomes" id="UP001500547">
    <property type="component" value="Unassembled WGS sequence"/>
</dbReference>
<feature type="domain" description="AAA+ ATPase" evidence="15">
    <location>
        <begin position="290"/>
        <end position="456"/>
    </location>
</feature>
<evidence type="ECO:0000256" key="5">
    <source>
        <dbReference type="ARBA" id="ARBA00022475"/>
    </source>
</evidence>
<evidence type="ECO:0000259" key="15">
    <source>
        <dbReference type="SMART" id="SM00382"/>
    </source>
</evidence>
<keyword evidence="5" id="KW-1003">Cell membrane</keyword>
<dbReference type="CDD" id="cd17873">
    <property type="entry name" value="FlhF"/>
    <property type="match status" value="1"/>
</dbReference>
<evidence type="ECO:0000256" key="7">
    <source>
        <dbReference type="ARBA" id="ARBA00022795"/>
    </source>
</evidence>
<dbReference type="Gene3D" id="1.20.120.1380">
    <property type="entry name" value="Flagellar FlhF biosynthesis protein, N domain"/>
    <property type="match status" value="1"/>
</dbReference>
<proteinExistence type="inferred from homology"/>
<feature type="compositionally biased region" description="Gly residues" evidence="14">
    <location>
        <begin position="80"/>
        <end position="89"/>
    </location>
</feature>
<evidence type="ECO:0000256" key="8">
    <source>
        <dbReference type="ARBA" id="ARBA00022927"/>
    </source>
</evidence>
<dbReference type="Gene3D" id="3.40.50.300">
    <property type="entry name" value="P-loop containing nucleotide triphosphate hydrolases"/>
    <property type="match status" value="1"/>
</dbReference>
<feature type="domain" description="SRP54-type proteins GTP-binding" evidence="16">
    <location>
        <begin position="291"/>
        <end position="482"/>
    </location>
</feature>
<evidence type="ECO:0000256" key="14">
    <source>
        <dbReference type="SAM" id="MobiDB-lite"/>
    </source>
</evidence>
<organism evidence="17 18">
    <name type="scientific">Viridibacterium curvum</name>
    <dbReference type="NCBI Taxonomy" id="1101404"/>
    <lineage>
        <taxon>Bacteria</taxon>
        <taxon>Pseudomonadati</taxon>
        <taxon>Pseudomonadota</taxon>
        <taxon>Betaproteobacteria</taxon>
        <taxon>Rhodocyclales</taxon>
        <taxon>Rhodocyclaceae</taxon>
        <taxon>Viridibacterium</taxon>
    </lineage>
</organism>
<keyword evidence="6" id="KW-0547">Nucleotide-binding</keyword>
<gene>
    <name evidence="17" type="primary">flhF</name>
    <name evidence="17" type="ORF">GCM10025770_05980</name>
</gene>
<keyword evidence="17" id="KW-0282">Flagellum</keyword>
<protein>
    <recommendedName>
        <fullName evidence="3 13">Flagellar biosynthesis protein FlhF</fullName>
    </recommendedName>
</protein>
<evidence type="ECO:0000256" key="13">
    <source>
        <dbReference type="NCBIfam" id="TIGR03499"/>
    </source>
</evidence>
<evidence type="ECO:0000256" key="12">
    <source>
        <dbReference type="ARBA" id="ARBA00025337"/>
    </source>
</evidence>
<evidence type="ECO:0000256" key="2">
    <source>
        <dbReference type="ARBA" id="ARBA00008531"/>
    </source>
</evidence>